<protein>
    <recommendedName>
        <fullName evidence="4">RING-type E3 ubiquitin transferase</fullName>
        <ecNumber evidence="4">2.3.2.27</ecNumber>
    </recommendedName>
</protein>
<dbReference type="InterPro" id="IPR049548">
    <property type="entry name" value="Sina-like_RING"/>
</dbReference>
<reference evidence="13 14" key="1">
    <citation type="journal article" date="2010" name="Nature">
        <title>Genome sequencing and analysis of the model grass Brachypodium distachyon.</title>
        <authorList>
            <consortium name="International Brachypodium Initiative"/>
        </authorList>
    </citation>
    <scope>NUCLEOTIDE SEQUENCE [LARGE SCALE GENOMIC DNA]</scope>
    <source>
        <strain evidence="13">Bd21</strain>
        <strain evidence="14">cv. Bd21</strain>
    </source>
</reference>
<dbReference type="InterPro" id="IPR052088">
    <property type="entry name" value="E3_ubiquitin-ligase_SINA"/>
</dbReference>
<dbReference type="FunFam" id="3.30.40.10:FF:001255">
    <property type="entry name" value="E3 ubiquitin-protein ligase SINA-like 10"/>
    <property type="match status" value="1"/>
</dbReference>
<evidence type="ECO:0000256" key="9">
    <source>
        <dbReference type="ARBA" id="ARBA00022833"/>
    </source>
</evidence>
<dbReference type="GO" id="GO:0061630">
    <property type="term" value="F:ubiquitin protein ligase activity"/>
    <property type="evidence" value="ECO:0000318"/>
    <property type="project" value="GO_Central"/>
</dbReference>
<organism evidence="14">
    <name type="scientific">Brachypodium distachyon</name>
    <name type="common">Purple false brome</name>
    <name type="synonym">Trachynia distachya</name>
    <dbReference type="NCBI Taxonomy" id="15368"/>
    <lineage>
        <taxon>Eukaryota</taxon>
        <taxon>Viridiplantae</taxon>
        <taxon>Streptophyta</taxon>
        <taxon>Embryophyta</taxon>
        <taxon>Tracheophyta</taxon>
        <taxon>Spermatophyta</taxon>
        <taxon>Magnoliopsida</taxon>
        <taxon>Liliopsida</taxon>
        <taxon>Poales</taxon>
        <taxon>Poaceae</taxon>
        <taxon>BOP clade</taxon>
        <taxon>Pooideae</taxon>
        <taxon>Stipodae</taxon>
        <taxon>Brachypodieae</taxon>
        <taxon>Brachypodium</taxon>
    </lineage>
</organism>
<keyword evidence="7 10" id="KW-0863">Zinc-finger</keyword>
<keyword evidence="5" id="KW-0808">Transferase</keyword>
<comment type="similarity">
    <text evidence="3">Belongs to the SINA (Seven in absentia) family.</text>
</comment>
<dbReference type="GO" id="GO:0008270">
    <property type="term" value="F:zinc ion binding"/>
    <property type="evidence" value="ECO:0007669"/>
    <property type="project" value="UniProtKB-KW"/>
</dbReference>
<evidence type="ECO:0000256" key="1">
    <source>
        <dbReference type="ARBA" id="ARBA00000900"/>
    </source>
</evidence>
<evidence type="ECO:0000256" key="5">
    <source>
        <dbReference type="ARBA" id="ARBA00022679"/>
    </source>
</evidence>
<dbReference type="AlphaFoldDB" id="I1HC91"/>
<dbReference type="PROSITE" id="PS51081">
    <property type="entry name" value="ZF_SIAH"/>
    <property type="match status" value="1"/>
</dbReference>
<dbReference type="PANTHER" id="PTHR10315:SF71">
    <property type="entry name" value="RING-TYPE E3 UBIQUITIN TRANSFERASE"/>
    <property type="match status" value="1"/>
</dbReference>
<evidence type="ECO:0000256" key="2">
    <source>
        <dbReference type="ARBA" id="ARBA00004906"/>
    </source>
</evidence>
<dbReference type="KEGG" id="bdi:100831018"/>
<evidence type="ECO:0000259" key="12">
    <source>
        <dbReference type="PROSITE" id="PS51081"/>
    </source>
</evidence>
<evidence type="ECO:0000256" key="3">
    <source>
        <dbReference type="ARBA" id="ARBA00009119"/>
    </source>
</evidence>
<comment type="pathway">
    <text evidence="2">Protein modification; protein ubiquitination.</text>
</comment>
<proteinExistence type="inferred from homology"/>
<evidence type="ECO:0000313" key="14">
    <source>
        <dbReference type="EnsemblPlants" id="KQK02813"/>
    </source>
</evidence>
<dbReference type="Pfam" id="PF21362">
    <property type="entry name" value="Sina_RING"/>
    <property type="match status" value="1"/>
</dbReference>
<dbReference type="EC" id="2.3.2.27" evidence="4"/>
<dbReference type="GO" id="GO:0016567">
    <property type="term" value="P:protein ubiquitination"/>
    <property type="evidence" value="ECO:0007669"/>
    <property type="project" value="UniProtKB-UniPathway"/>
</dbReference>
<evidence type="ECO:0000256" key="10">
    <source>
        <dbReference type="PROSITE-ProRule" id="PRU00455"/>
    </source>
</evidence>
<keyword evidence="6" id="KW-0479">Metal-binding</keyword>
<reference evidence="14" key="3">
    <citation type="submission" date="2018-08" db="UniProtKB">
        <authorList>
            <consortium name="EnsemblPlants"/>
        </authorList>
    </citation>
    <scope>IDENTIFICATION</scope>
    <source>
        <strain evidence="14">cv. Bd21</strain>
    </source>
</reference>
<dbReference type="EnsemblPlants" id="KQK02813">
    <property type="protein sequence ID" value="KQK02813"/>
    <property type="gene ID" value="BRADI_2g03860v3"/>
</dbReference>
<dbReference type="HOGENOM" id="CLU_040603_1_1_1"/>
<keyword evidence="15" id="KW-1185">Reference proteome</keyword>
<sequence>MQKRSAKKDDTGSAATKKACMGTACDSKTSKPAAARVEEEDTTNVFSHDLDTLQCDICFMPFESQIYMCKNGHAACGNCCVRLQRKCPSCNESTGDIWCRAMEKILAGMTRPCKFKKHGCKHILSFSEIRTHEEETCRYAPYPCPFDGCAYTVTRLRDHMLECGHGPFFELDSLGPLCVLLYPDGDESVFLLLNGGDVPTGRSLSVVRLYPRPDEEYGAGAVPQQYTMLVEGDVPAGSLSLTFGTVQFVRCLKGHKRREFLFLPDARWGSSRTVTVNVTVYP</sequence>
<evidence type="ECO:0000256" key="6">
    <source>
        <dbReference type="ARBA" id="ARBA00022723"/>
    </source>
</evidence>
<accession>I1HC91</accession>
<dbReference type="PANTHER" id="PTHR10315">
    <property type="entry name" value="E3 UBIQUITIN PROTEIN LIGASE SIAH"/>
    <property type="match status" value="1"/>
</dbReference>
<dbReference type="InterPro" id="IPR013010">
    <property type="entry name" value="Znf_SIAH"/>
</dbReference>
<dbReference type="RefSeq" id="XP_014754383.1">
    <property type="nucleotide sequence ID" value="XM_014898897.2"/>
</dbReference>
<evidence type="ECO:0000256" key="8">
    <source>
        <dbReference type="ARBA" id="ARBA00022786"/>
    </source>
</evidence>
<dbReference type="SUPFAM" id="SSF49599">
    <property type="entry name" value="TRAF domain-like"/>
    <property type="match status" value="1"/>
</dbReference>
<evidence type="ECO:0000256" key="7">
    <source>
        <dbReference type="ARBA" id="ARBA00022771"/>
    </source>
</evidence>
<gene>
    <name evidence="14" type="primary">LOC100831018</name>
    <name evidence="13" type="ORF">BRADI_2g03860v3</name>
</gene>
<reference evidence="13" key="2">
    <citation type="submission" date="2017-06" db="EMBL/GenBank/DDBJ databases">
        <title>WGS assembly of Brachypodium distachyon.</title>
        <authorList>
            <consortium name="The International Brachypodium Initiative"/>
            <person name="Lucas S."/>
            <person name="Harmon-Smith M."/>
            <person name="Lail K."/>
            <person name="Tice H."/>
            <person name="Grimwood J."/>
            <person name="Bruce D."/>
            <person name="Barry K."/>
            <person name="Shu S."/>
            <person name="Lindquist E."/>
            <person name="Wang M."/>
            <person name="Pitluck S."/>
            <person name="Vogel J.P."/>
            <person name="Garvin D.F."/>
            <person name="Mockler T.C."/>
            <person name="Schmutz J."/>
            <person name="Rokhsar D."/>
            <person name="Bevan M.W."/>
        </authorList>
    </citation>
    <scope>NUCLEOTIDE SEQUENCE</scope>
    <source>
        <strain evidence="13">Bd21</strain>
    </source>
</reference>
<name>I1HC91_BRADI</name>
<dbReference type="OMA" id="YANQQHD"/>
<feature type="domain" description="SIAH-type" evidence="12">
    <location>
        <begin position="108"/>
        <end position="165"/>
    </location>
</feature>
<evidence type="ECO:0000313" key="13">
    <source>
        <dbReference type="EMBL" id="KQK02813.1"/>
    </source>
</evidence>
<dbReference type="Gramene" id="KQK02813">
    <property type="protein sequence ID" value="KQK02813"/>
    <property type="gene ID" value="BRADI_2g03860v3"/>
</dbReference>
<dbReference type="Pfam" id="PF21361">
    <property type="entry name" value="Sina_ZnF"/>
    <property type="match status" value="1"/>
</dbReference>
<dbReference type="OrthoDB" id="675760at2759"/>
<dbReference type="Gene3D" id="3.30.40.10">
    <property type="entry name" value="Zinc/RING finger domain, C3HC4 (zinc finger)"/>
    <property type="match status" value="1"/>
</dbReference>
<feature type="region of interest" description="Disordered" evidence="11">
    <location>
        <begin position="1"/>
        <end position="26"/>
    </location>
</feature>
<dbReference type="eggNOG" id="KOG3002">
    <property type="taxonomic scope" value="Eukaryota"/>
</dbReference>
<dbReference type="EMBL" id="CM000881">
    <property type="protein sequence ID" value="KQK02813.1"/>
    <property type="molecule type" value="Genomic_DNA"/>
</dbReference>
<dbReference type="InterPro" id="IPR013083">
    <property type="entry name" value="Znf_RING/FYVE/PHD"/>
</dbReference>
<dbReference type="Proteomes" id="UP000008810">
    <property type="component" value="Chromosome 2"/>
</dbReference>
<dbReference type="STRING" id="15368.I1HC91"/>
<evidence type="ECO:0000256" key="4">
    <source>
        <dbReference type="ARBA" id="ARBA00012483"/>
    </source>
</evidence>
<dbReference type="GeneID" id="100831018"/>
<evidence type="ECO:0000256" key="11">
    <source>
        <dbReference type="SAM" id="MobiDB-lite"/>
    </source>
</evidence>
<evidence type="ECO:0000313" key="15">
    <source>
        <dbReference type="Proteomes" id="UP000008810"/>
    </source>
</evidence>
<keyword evidence="9" id="KW-0862">Zinc</keyword>
<comment type="catalytic activity">
    <reaction evidence="1">
        <text>S-ubiquitinyl-[E2 ubiquitin-conjugating enzyme]-L-cysteine + [acceptor protein]-L-lysine = [E2 ubiquitin-conjugating enzyme]-L-cysteine + N(6)-ubiquitinyl-[acceptor protein]-L-lysine.</text>
        <dbReference type="EC" id="2.3.2.27"/>
    </reaction>
</comment>
<dbReference type="UniPathway" id="UPA00143"/>
<keyword evidence="8" id="KW-0833">Ubl conjugation pathway</keyword>
<dbReference type="GO" id="GO:0005737">
    <property type="term" value="C:cytoplasm"/>
    <property type="evidence" value="ECO:0000318"/>
    <property type="project" value="GO_Central"/>
</dbReference>